<evidence type="ECO:0000256" key="2">
    <source>
        <dbReference type="SAM" id="MobiDB-lite"/>
    </source>
</evidence>
<dbReference type="Proteomes" id="UP000829354">
    <property type="component" value="Chromosome X"/>
</dbReference>
<sequence length="749" mass="85786">MAQPSVDEICLSLLNSAVNATEETYISNCSEISEFLSSTKMPENACRHVVNFFSNFMSKVQHQKELQISKLKELEKQVEKEQGSIEAWNNRIQLMSVAAIQSLKTLSNKMSRFEDGVMGEEFEDALHALVLRYELENSAPAGQVFCRNAMREHFQKVLKKTPTWSYGGIKMWQNLFESVEIDEELKHYYVENAPPLLSMVLENDQNWVVAARRFLDSAEKETHNAFADQLLREPMQIEEGSCLEQIHKFLDYLELRKQMENASVFEELLKNLKLFFGLARRRMEDPKNERKQEDFKIFRESVNLLMCRINKRYHSPRKVDYFSQYYDCVMLATIWVKTDVLNCIQLGISEYAKKNEPIEDYLSLFMIISNMIRSAVNIPFKNSRDYFGNDYYLPNVNHYLKLLLAFHTGYPQFFTQHLSMANEIRELVLENYIQASQRFPDEVLQGLYQTVQKIFEIPANEELRKMEPTAKILFEEQNQDQVNCFNPLYPKINMRLEEEDRPIETRPIGSAMKREVIEVPEGVVNNGNNNFPDEPQQMNINGIPSNSGGTALGHIQMSEMPQPGEVFQEYGRAPPDNAPTTYLRNDVPVDAPVQPSSSDNPRVGDVGLARVGDQEEEVGNSNGLLHGRNRHDAPMPLASYIGARVIENQMPETIQLDSDEDDEIQSGNELLDKAPSTDQSEEGHASSQMSTSSQATTPEPHQTTLNALPSTSAQPTLSRRRRHEEPFDQDAPVLRSAAKHKMARRSSGR</sequence>
<gene>
    <name evidence="3" type="ORF">L5515_016812</name>
</gene>
<feature type="compositionally biased region" description="Basic residues" evidence="2">
    <location>
        <begin position="737"/>
        <end position="749"/>
    </location>
</feature>
<keyword evidence="1" id="KW-0175">Coiled coil</keyword>
<feature type="compositionally biased region" description="Polar residues" evidence="2">
    <location>
        <begin position="699"/>
        <end position="717"/>
    </location>
</feature>
<reference evidence="3 4" key="1">
    <citation type="submission" date="2022-04" db="EMBL/GenBank/DDBJ databases">
        <title>Chromosome-level reference genomes for two strains of Caenorhabditis briggsae: an improved platform for comparative genomics.</title>
        <authorList>
            <person name="Stevens L."/>
            <person name="Andersen E."/>
        </authorList>
    </citation>
    <scope>NUCLEOTIDE SEQUENCE [LARGE SCALE GENOMIC DNA]</scope>
    <source>
        <strain evidence="3">VX34</strain>
        <tissue evidence="3">Whole-organism</tissue>
    </source>
</reference>
<dbReference type="EMBL" id="CP092625">
    <property type="protein sequence ID" value="UMM40014.1"/>
    <property type="molecule type" value="Genomic_DNA"/>
</dbReference>
<name>A0AAE9FF29_CAEBR</name>
<proteinExistence type="predicted"/>
<accession>A0AAE9FF29</accession>
<feature type="region of interest" description="Disordered" evidence="2">
    <location>
        <begin position="671"/>
        <end position="749"/>
    </location>
</feature>
<protein>
    <submittedName>
        <fullName evidence="3">Uncharacterized protein</fullName>
    </submittedName>
</protein>
<organism evidence="3 4">
    <name type="scientific">Caenorhabditis briggsae</name>
    <dbReference type="NCBI Taxonomy" id="6238"/>
    <lineage>
        <taxon>Eukaryota</taxon>
        <taxon>Metazoa</taxon>
        <taxon>Ecdysozoa</taxon>
        <taxon>Nematoda</taxon>
        <taxon>Chromadorea</taxon>
        <taxon>Rhabditida</taxon>
        <taxon>Rhabditina</taxon>
        <taxon>Rhabditomorpha</taxon>
        <taxon>Rhabditoidea</taxon>
        <taxon>Rhabditidae</taxon>
        <taxon>Peloderinae</taxon>
        <taxon>Caenorhabditis</taxon>
    </lineage>
</organism>
<evidence type="ECO:0000313" key="3">
    <source>
        <dbReference type="EMBL" id="UMM40014.1"/>
    </source>
</evidence>
<feature type="compositionally biased region" description="Low complexity" evidence="2">
    <location>
        <begin position="685"/>
        <end position="697"/>
    </location>
</feature>
<feature type="coiled-coil region" evidence="1">
    <location>
        <begin position="57"/>
        <end position="91"/>
    </location>
</feature>
<feature type="region of interest" description="Disordered" evidence="2">
    <location>
        <begin position="611"/>
        <end position="631"/>
    </location>
</feature>
<keyword evidence="4" id="KW-1185">Reference proteome</keyword>
<evidence type="ECO:0000313" key="4">
    <source>
        <dbReference type="Proteomes" id="UP000829354"/>
    </source>
</evidence>
<dbReference type="AlphaFoldDB" id="A0AAE9FF29"/>
<evidence type="ECO:0000256" key="1">
    <source>
        <dbReference type="SAM" id="Coils"/>
    </source>
</evidence>